<dbReference type="Proteomes" id="UP000019763">
    <property type="component" value="Unassembled WGS sequence"/>
</dbReference>
<accession>A0A023B538</accession>
<gene>
    <name evidence="6" type="ORF">GNI_094950</name>
</gene>
<dbReference type="Pfam" id="PF13380">
    <property type="entry name" value="CoA_binding_2"/>
    <property type="match status" value="1"/>
</dbReference>
<name>A0A023B538_GRENI</name>
<dbReference type="Pfam" id="PF19045">
    <property type="entry name" value="Ligase_CoA_2"/>
    <property type="match status" value="1"/>
</dbReference>
<dbReference type="InterPro" id="IPR036291">
    <property type="entry name" value="NAD(P)-bd_dom_sf"/>
</dbReference>
<dbReference type="SMART" id="SM00881">
    <property type="entry name" value="CoA_binding"/>
    <property type="match status" value="1"/>
</dbReference>
<dbReference type="InterPro" id="IPR013815">
    <property type="entry name" value="ATP_grasp_subdomain_1"/>
</dbReference>
<protein>
    <submittedName>
        <fullName evidence="6">Acetyl-CoA synthetase</fullName>
    </submittedName>
</protein>
<dbReference type="InterPro" id="IPR043938">
    <property type="entry name" value="Ligase_CoA_dom"/>
</dbReference>
<dbReference type="InterPro" id="IPR051538">
    <property type="entry name" value="Acyl-CoA_Synth/Transferase"/>
</dbReference>
<dbReference type="eggNOG" id="ENOG502QWQW">
    <property type="taxonomic scope" value="Eukaryota"/>
</dbReference>
<keyword evidence="7" id="KW-1185">Reference proteome</keyword>
<dbReference type="GO" id="GO:0005524">
    <property type="term" value="F:ATP binding"/>
    <property type="evidence" value="ECO:0007669"/>
    <property type="project" value="UniProtKB-UniRule"/>
</dbReference>
<dbReference type="AlphaFoldDB" id="A0A023B538"/>
<keyword evidence="1" id="KW-0436">Ligase</keyword>
<dbReference type="EMBL" id="AFNH02000710">
    <property type="protein sequence ID" value="EZG58341.1"/>
    <property type="molecule type" value="Genomic_DNA"/>
</dbReference>
<dbReference type="Gene3D" id="3.40.50.720">
    <property type="entry name" value="NAD(P)-binding Rossmann-like Domain"/>
    <property type="match status" value="1"/>
</dbReference>
<dbReference type="SUPFAM" id="SSF51735">
    <property type="entry name" value="NAD(P)-binding Rossmann-fold domains"/>
    <property type="match status" value="1"/>
</dbReference>
<dbReference type="PANTHER" id="PTHR43334:SF1">
    <property type="entry name" value="3-HYDROXYPROPIONATE--COA LIGASE [ADP-FORMING]"/>
    <property type="match status" value="1"/>
</dbReference>
<evidence type="ECO:0000313" key="6">
    <source>
        <dbReference type="EMBL" id="EZG58341.1"/>
    </source>
</evidence>
<dbReference type="SUPFAM" id="SSF52210">
    <property type="entry name" value="Succinyl-CoA synthetase domains"/>
    <property type="match status" value="2"/>
</dbReference>
<organism evidence="6 7">
    <name type="scientific">Gregarina niphandrodes</name>
    <name type="common">Septate eugregarine</name>
    <dbReference type="NCBI Taxonomy" id="110365"/>
    <lineage>
        <taxon>Eukaryota</taxon>
        <taxon>Sar</taxon>
        <taxon>Alveolata</taxon>
        <taxon>Apicomplexa</taxon>
        <taxon>Conoidasida</taxon>
        <taxon>Gregarinasina</taxon>
        <taxon>Eugregarinorida</taxon>
        <taxon>Gregarinidae</taxon>
        <taxon>Gregarina</taxon>
    </lineage>
</organism>
<dbReference type="OMA" id="IVIYMES"/>
<dbReference type="PANTHER" id="PTHR43334">
    <property type="entry name" value="ACETATE--COA LIGASE [ADP-FORMING]"/>
    <property type="match status" value="1"/>
</dbReference>
<dbReference type="RefSeq" id="XP_011130974.1">
    <property type="nucleotide sequence ID" value="XM_011132672.1"/>
</dbReference>
<dbReference type="SUPFAM" id="SSF56059">
    <property type="entry name" value="Glutathione synthetase ATP-binding domain-like"/>
    <property type="match status" value="1"/>
</dbReference>
<dbReference type="InterPro" id="IPR032875">
    <property type="entry name" value="Succ_CoA_lig_flav_dom"/>
</dbReference>
<comment type="caution">
    <text evidence="6">The sequence shown here is derived from an EMBL/GenBank/DDBJ whole genome shotgun (WGS) entry which is preliminary data.</text>
</comment>
<evidence type="ECO:0000256" key="3">
    <source>
        <dbReference type="ARBA" id="ARBA00022840"/>
    </source>
</evidence>
<evidence type="ECO:0000313" key="7">
    <source>
        <dbReference type="Proteomes" id="UP000019763"/>
    </source>
</evidence>
<dbReference type="Pfam" id="PF13549">
    <property type="entry name" value="ATP-grasp_5"/>
    <property type="match status" value="1"/>
</dbReference>
<keyword evidence="3 4" id="KW-0067">ATP-binding</keyword>
<dbReference type="Gene3D" id="3.30.470.20">
    <property type="entry name" value="ATP-grasp fold, B domain"/>
    <property type="match status" value="1"/>
</dbReference>
<dbReference type="InterPro" id="IPR016102">
    <property type="entry name" value="Succinyl-CoA_synth-like"/>
</dbReference>
<dbReference type="GO" id="GO:0043758">
    <property type="term" value="F:acetate-CoA ligase (ADP-forming) activity"/>
    <property type="evidence" value="ECO:0007669"/>
    <property type="project" value="InterPro"/>
</dbReference>
<sequence>MSQCTSLLTPASMIGMEHIQAIMRPRGVAVVGATNREGSVGNTICRNLQAEGRQFELYMVNPKRVSVLGDKCWPSVSAIEGTPDLAVVVTPAAVCAQVLEDCAASGKVRGVVVIAAGFKEVGAEGLKMEEQLVEIAAHNNMAIVGPNCLGVQSPHHLLNASFAAAPARPGPVAFISQSGAMCTAVLDWSLETRVGFSAFVSLGSMAHVDWGSLLTYFGEDADTQAVIMYMESIGDARGFVAAATSVARRKPIIVIKAGKTEAAAAAAVSHTGSMTGSYDTFVAALRRCGCQVVGSMKEFENVALLMAKQPAPRSEHAVVITNAGGPGVLCTDAVCGAGMQLAHLQPNLIAKLSQILPAAWSRNNPIDVLGDATENGYQRTLETLIDEMNAPNGRDSGLSPDTALLVLLSPQSVTRPLETAKAVTETVAKARQAGRFRGPLVCSWMGGPAVSSSKDWFHEQGIPCYEQPDMAAYALGHWVQQQKLAMSMTQAPKSLGAEETAGGRQLLNRLIETYKATHGTQFTLSEHDSKELLMAYGLPVAAGIVCTSEQEAVAAVASNRVGGFPVVMKIHGGKFTHKSDIGGVHLNLNTQDQVLAAFRDIETSYRKLDPAGFEGVTVQKCVDVKGGTELIFGCTQDPQLGPIITFGAGGTMVEIFKDVATTPAPLGIEEAAKLVKSTMISKALLTNNDERSSSPNQRFKGCNPGQLYSFISRFSLVCVDLWEYVTECEMNPVIAGPQTLIALDARIVIDTEKRVVDPAMTFLDSLQG</sequence>
<feature type="domain" description="ATP-grasp" evidence="5">
    <location>
        <begin position="530"/>
        <end position="569"/>
    </location>
</feature>
<dbReference type="GO" id="GO:0046872">
    <property type="term" value="F:metal ion binding"/>
    <property type="evidence" value="ECO:0007669"/>
    <property type="project" value="InterPro"/>
</dbReference>
<evidence type="ECO:0000259" key="5">
    <source>
        <dbReference type="PROSITE" id="PS50975"/>
    </source>
</evidence>
<evidence type="ECO:0000256" key="2">
    <source>
        <dbReference type="ARBA" id="ARBA00022741"/>
    </source>
</evidence>
<keyword evidence="2 4" id="KW-0547">Nucleotide-binding</keyword>
<dbReference type="OrthoDB" id="1664372at2759"/>
<dbReference type="Gene3D" id="3.30.1490.20">
    <property type="entry name" value="ATP-grasp fold, A domain"/>
    <property type="match status" value="1"/>
</dbReference>
<dbReference type="Pfam" id="PF13607">
    <property type="entry name" value="Succ_CoA_lig"/>
    <property type="match status" value="1"/>
</dbReference>
<dbReference type="Gene3D" id="3.40.50.261">
    <property type="entry name" value="Succinyl-CoA synthetase domains"/>
    <property type="match status" value="2"/>
</dbReference>
<dbReference type="InterPro" id="IPR003781">
    <property type="entry name" value="CoA-bd"/>
</dbReference>
<proteinExistence type="predicted"/>
<reference evidence="6" key="1">
    <citation type="submission" date="2013-12" db="EMBL/GenBank/DDBJ databases">
        <authorList>
            <person name="Omoto C.K."/>
            <person name="Sibley D."/>
            <person name="Venepally P."/>
            <person name="Hadjithomas M."/>
            <person name="Karamycheva S."/>
            <person name="Brunk B."/>
            <person name="Roos D."/>
            <person name="Caler E."/>
            <person name="Lorenzi H."/>
        </authorList>
    </citation>
    <scope>NUCLEOTIDE SEQUENCE</scope>
</reference>
<dbReference type="PROSITE" id="PS50975">
    <property type="entry name" value="ATP_GRASP"/>
    <property type="match status" value="1"/>
</dbReference>
<dbReference type="VEuPathDB" id="CryptoDB:GNI_094950"/>
<dbReference type="InterPro" id="IPR011761">
    <property type="entry name" value="ATP-grasp"/>
</dbReference>
<evidence type="ECO:0000256" key="1">
    <source>
        <dbReference type="ARBA" id="ARBA00022598"/>
    </source>
</evidence>
<evidence type="ECO:0000256" key="4">
    <source>
        <dbReference type="PROSITE-ProRule" id="PRU00409"/>
    </source>
</evidence>
<dbReference type="GeneID" id="22913390"/>